<evidence type="ECO:0000313" key="3">
    <source>
        <dbReference type="Proteomes" id="UP001203284"/>
    </source>
</evidence>
<keyword evidence="3" id="KW-1185">Reference proteome</keyword>
<gene>
    <name evidence="2" type="ORF">MWN34_14535</name>
</gene>
<reference evidence="2 3" key="1">
    <citation type="submission" date="2022-04" db="EMBL/GenBank/DDBJ databases">
        <authorList>
            <person name="Grouzdev D.S."/>
            <person name="Pantiukh K.S."/>
            <person name="Krutkina M.S."/>
        </authorList>
    </citation>
    <scope>NUCLEOTIDE SEQUENCE [LARGE SCALE GENOMIC DNA]</scope>
    <source>
        <strain evidence="2 3">6x-1</strain>
    </source>
</reference>
<dbReference type="PANTHER" id="PTHR43842:SF2">
    <property type="entry name" value="PROPIONYL-COA CARBOXYLASE BETA CHAIN, MITOCHONDRIAL"/>
    <property type="match status" value="1"/>
</dbReference>
<dbReference type="Pfam" id="PF01039">
    <property type="entry name" value="Carboxyl_trans"/>
    <property type="match status" value="1"/>
</dbReference>
<comment type="caution">
    <text evidence="2">The sequence shown here is derived from an EMBL/GenBank/DDBJ whole genome shotgun (WGS) entry which is preliminary data.</text>
</comment>
<evidence type="ECO:0000259" key="1">
    <source>
        <dbReference type="PROSITE" id="PS50989"/>
    </source>
</evidence>
<dbReference type="RefSeq" id="WP_247030028.1">
    <property type="nucleotide sequence ID" value="NZ_JALKCH010000009.1"/>
</dbReference>
<dbReference type="Proteomes" id="UP001203284">
    <property type="component" value="Unassembled WGS sequence"/>
</dbReference>
<evidence type="ECO:0000313" key="2">
    <source>
        <dbReference type="EMBL" id="MCK0198128.1"/>
    </source>
</evidence>
<dbReference type="InterPro" id="IPR051047">
    <property type="entry name" value="AccD/PCCB"/>
</dbReference>
<accession>A0ABT0DDU0</accession>
<proteinExistence type="predicted"/>
<dbReference type="EMBL" id="JALKCH010000009">
    <property type="protein sequence ID" value="MCK0198128.1"/>
    <property type="molecule type" value="Genomic_DNA"/>
</dbReference>
<dbReference type="InterPro" id="IPR029045">
    <property type="entry name" value="ClpP/crotonase-like_dom_sf"/>
</dbReference>
<dbReference type="PROSITE" id="PS50989">
    <property type="entry name" value="COA_CT_CTER"/>
    <property type="match status" value="1"/>
</dbReference>
<protein>
    <submittedName>
        <fullName evidence="2">Propionyl-CoA carboxylase</fullName>
    </submittedName>
</protein>
<name>A0ABT0DDU0_9HYPH</name>
<organism evidence="2 3">
    <name type="scientific">Ancylobacter crimeensis</name>
    <dbReference type="NCBI Taxonomy" id="2579147"/>
    <lineage>
        <taxon>Bacteria</taxon>
        <taxon>Pseudomonadati</taxon>
        <taxon>Pseudomonadota</taxon>
        <taxon>Alphaproteobacteria</taxon>
        <taxon>Hyphomicrobiales</taxon>
        <taxon>Xanthobacteraceae</taxon>
        <taxon>Ancylobacter</taxon>
    </lineage>
</organism>
<dbReference type="InterPro" id="IPR011763">
    <property type="entry name" value="COA_CT_C"/>
</dbReference>
<dbReference type="Gene3D" id="3.90.226.10">
    <property type="entry name" value="2-enoyl-CoA Hydratase, Chain A, domain 1"/>
    <property type="match status" value="2"/>
</dbReference>
<dbReference type="PANTHER" id="PTHR43842">
    <property type="entry name" value="PROPIONYL-COA CARBOXYLASE BETA CHAIN"/>
    <property type="match status" value="1"/>
</dbReference>
<feature type="domain" description="CoA carboxyltransferase C-terminal" evidence="1">
    <location>
        <begin position="278"/>
        <end position="520"/>
    </location>
</feature>
<dbReference type="SUPFAM" id="SSF52096">
    <property type="entry name" value="ClpP/crotonase"/>
    <property type="match status" value="2"/>
</dbReference>
<dbReference type="InterPro" id="IPR034733">
    <property type="entry name" value="AcCoA_carboxyl_beta"/>
</dbReference>
<sequence length="523" mass="57029">MKARRRERFPMTPHPEWTPLLEELERRRDVAFASGGPQRIAREHRYNRSTARERIHKLVDDGSFLEIGTFVTTPTEDGSLLASTFVCGLAEIGGRPVAIGAEDFCVEGGGTGVHLARYKGGWGGFIEEFAYGYRIPLVLLINGVGGSVLLQDAIGYPELQSANPTFPVFDLMERVPVLTAVLGPTAGSSAARAHVAHFSVMTKDNGCLFAGGPPVVKQALGLEIDKFALGGVDVQVRASGLINNQAANEDEALASIRTMLAYLPDHVGARPAVRAEWIANDQADILGIVPPSPRRTYDVHALIRCMVDQDSFFEIAPDFGRSVRTGLARIEGHVVGMLASDNRFLAGSLDVPSSLKQTQFVELCDRFHIPIVYLVDVPGFLVGPKAEEAGVLKFGAQALRAIQKAKVPVYTVQVRRSYGLGGVATGSTDPMSLRLIWPSAAWGDMPIEGGVEAAFRRELEAVAPEERAALKEALTKRFEAQTSIWRAVENFAVEEMVDPRDSRRYLARLIRLFYRRPLSGPAA</sequence>